<feature type="transmembrane region" description="Helical" evidence="1">
    <location>
        <begin position="42"/>
        <end position="62"/>
    </location>
</feature>
<reference evidence="2 3" key="1">
    <citation type="journal article" date="2014" name="Int. J. Syst. Evol. Microbiol.">
        <title>Complete genome sequence of Corynebacterium casei LMG S-19264T (=DSM 44701T), isolated from a smear-ripened cheese.</title>
        <authorList>
            <consortium name="US DOE Joint Genome Institute (JGI-PGF)"/>
            <person name="Walter F."/>
            <person name="Albersmeier A."/>
            <person name="Kalinowski J."/>
            <person name="Ruckert C."/>
        </authorList>
    </citation>
    <scope>NUCLEOTIDE SEQUENCE [LARGE SCALE GENOMIC DNA]</scope>
    <source>
        <strain evidence="2 3">CGMCC 4.7206</strain>
    </source>
</reference>
<evidence type="ECO:0000313" key="2">
    <source>
        <dbReference type="EMBL" id="GGI67601.1"/>
    </source>
</evidence>
<comment type="caution">
    <text evidence="2">The sequence shown here is derived from an EMBL/GenBank/DDBJ whole genome shotgun (WGS) entry which is preliminary data.</text>
</comment>
<organism evidence="2 3">
    <name type="scientific">Saccharopolyspora thermophila</name>
    <dbReference type="NCBI Taxonomy" id="89367"/>
    <lineage>
        <taxon>Bacteria</taxon>
        <taxon>Bacillati</taxon>
        <taxon>Actinomycetota</taxon>
        <taxon>Actinomycetes</taxon>
        <taxon>Pseudonocardiales</taxon>
        <taxon>Pseudonocardiaceae</taxon>
        <taxon>Saccharopolyspora</taxon>
    </lineage>
</organism>
<dbReference type="InterPro" id="IPR021517">
    <property type="entry name" value="DUF3180"/>
</dbReference>
<feature type="transmembrane region" description="Helical" evidence="1">
    <location>
        <begin position="126"/>
        <end position="144"/>
    </location>
</feature>
<feature type="transmembrane region" description="Helical" evidence="1">
    <location>
        <begin position="94"/>
        <end position="114"/>
    </location>
</feature>
<keyword evidence="1" id="KW-0472">Membrane</keyword>
<dbReference type="Proteomes" id="UP000597989">
    <property type="component" value="Unassembled WGS sequence"/>
</dbReference>
<dbReference type="EMBL" id="BMMT01000001">
    <property type="protein sequence ID" value="GGI67601.1"/>
    <property type="molecule type" value="Genomic_DNA"/>
</dbReference>
<dbReference type="AlphaFoldDB" id="A0A917N6A5"/>
<dbReference type="Pfam" id="PF11377">
    <property type="entry name" value="DUF3180"/>
    <property type="match status" value="1"/>
</dbReference>
<keyword evidence="1" id="KW-0812">Transmembrane</keyword>
<name>A0A917N6A5_9PSEU</name>
<evidence type="ECO:0000313" key="3">
    <source>
        <dbReference type="Proteomes" id="UP000597989"/>
    </source>
</evidence>
<evidence type="ECO:0000256" key="1">
    <source>
        <dbReference type="SAM" id="Phobius"/>
    </source>
</evidence>
<feature type="transmembrane region" description="Helical" evidence="1">
    <location>
        <begin position="17"/>
        <end position="36"/>
    </location>
</feature>
<proteinExistence type="predicted"/>
<keyword evidence="1" id="KW-1133">Transmembrane helix</keyword>
<gene>
    <name evidence="2" type="ORF">GCM10011581_00520</name>
</gene>
<sequence>MAPRHAEHLTFTKPRHLVAAGSVAAVVVFLIARLVYGELPPLPLLAGATLLLIAFVDVLLTLNMRPRVKRKPGTEPVDGITAARAVALAKASSLAGAIMVGVWIGLLAYLMPLIATIDAARADTTAAVIGLISAAALIAAGLWLENSLRNPDEPDEPHDDEN</sequence>
<protein>
    <submittedName>
        <fullName evidence="2">Membrane protein</fullName>
    </submittedName>
</protein>
<accession>A0A917N6A5</accession>
<dbReference type="RefSeq" id="WP_373289823.1">
    <property type="nucleotide sequence ID" value="NZ_BMMT01000001.1"/>
</dbReference>